<evidence type="ECO:0000313" key="2">
    <source>
        <dbReference type="Proteomes" id="UP001178461"/>
    </source>
</evidence>
<dbReference type="AlphaFoldDB" id="A0AA35PR02"/>
<evidence type="ECO:0000313" key="1">
    <source>
        <dbReference type="EMBL" id="CAI5794708.1"/>
    </source>
</evidence>
<sequence>MSKVSFQPLRAFTTCTPHFPLSATDRVKQPRRVQPSEGVGALCSRLPPHSHTQVPSSNPAISCIGKLDSPLFHGEVPHPHKRNYFQACPSTLSDFGHTFCPGQWNVLWPTVQGPEIFCWPELLFFGPSCTDLCGSASTCMYVSVEAEVIPKPERLRALLSVRI</sequence>
<dbReference type="Proteomes" id="UP001178461">
    <property type="component" value="Chromosome 15"/>
</dbReference>
<proteinExistence type="predicted"/>
<protein>
    <submittedName>
        <fullName evidence="1">Uncharacterized protein</fullName>
    </submittedName>
</protein>
<dbReference type="EMBL" id="OX395141">
    <property type="protein sequence ID" value="CAI5794708.1"/>
    <property type="molecule type" value="Genomic_DNA"/>
</dbReference>
<gene>
    <name evidence="1" type="ORF">PODLI_1B023044</name>
</gene>
<organism evidence="1 2">
    <name type="scientific">Podarcis lilfordi</name>
    <name type="common">Lilford's wall lizard</name>
    <dbReference type="NCBI Taxonomy" id="74358"/>
    <lineage>
        <taxon>Eukaryota</taxon>
        <taxon>Metazoa</taxon>
        <taxon>Chordata</taxon>
        <taxon>Craniata</taxon>
        <taxon>Vertebrata</taxon>
        <taxon>Euteleostomi</taxon>
        <taxon>Lepidosauria</taxon>
        <taxon>Squamata</taxon>
        <taxon>Bifurcata</taxon>
        <taxon>Unidentata</taxon>
        <taxon>Episquamata</taxon>
        <taxon>Laterata</taxon>
        <taxon>Lacertibaenia</taxon>
        <taxon>Lacertidae</taxon>
        <taxon>Podarcis</taxon>
    </lineage>
</organism>
<name>A0AA35PR02_9SAUR</name>
<reference evidence="1" key="1">
    <citation type="submission" date="2022-12" db="EMBL/GenBank/DDBJ databases">
        <authorList>
            <person name="Alioto T."/>
            <person name="Alioto T."/>
            <person name="Gomez Garrido J."/>
        </authorList>
    </citation>
    <scope>NUCLEOTIDE SEQUENCE</scope>
</reference>
<accession>A0AA35PR02</accession>
<keyword evidence="2" id="KW-1185">Reference proteome</keyword>